<dbReference type="Pfam" id="PF14252">
    <property type="entry name" value="DUF4347"/>
    <property type="match status" value="1"/>
</dbReference>
<dbReference type="Gene3D" id="2.60.40.10">
    <property type="entry name" value="Immunoglobulins"/>
    <property type="match status" value="6"/>
</dbReference>
<evidence type="ECO:0000256" key="5">
    <source>
        <dbReference type="ARBA" id="ARBA00023136"/>
    </source>
</evidence>
<dbReference type="Pfam" id="PF13018">
    <property type="entry name" value="ESPR"/>
    <property type="match status" value="1"/>
</dbReference>
<dbReference type="Pfam" id="PF00028">
    <property type="entry name" value="Cadherin"/>
    <property type="match status" value="1"/>
</dbReference>
<keyword evidence="9" id="KW-1185">Reference proteome</keyword>
<feature type="compositionally biased region" description="Polar residues" evidence="6">
    <location>
        <begin position="1240"/>
        <end position="1260"/>
    </location>
</feature>
<evidence type="ECO:0000313" key="8">
    <source>
        <dbReference type="EMBL" id="MDZ5461527.1"/>
    </source>
</evidence>
<dbReference type="InterPro" id="IPR032812">
    <property type="entry name" value="SbsA_Ig"/>
</dbReference>
<evidence type="ECO:0000256" key="6">
    <source>
        <dbReference type="SAM" id="MobiDB-lite"/>
    </source>
</evidence>
<evidence type="ECO:0000259" key="7">
    <source>
        <dbReference type="PROSITE" id="PS50268"/>
    </source>
</evidence>
<dbReference type="Gene3D" id="2.60.40.60">
    <property type="entry name" value="Cadherins"/>
    <property type="match status" value="4"/>
</dbReference>
<evidence type="ECO:0000256" key="4">
    <source>
        <dbReference type="ARBA" id="ARBA00022837"/>
    </source>
</evidence>
<keyword evidence="5" id="KW-0472">Membrane</keyword>
<dbReference type="SMART" id="SM00736">
    <property type="entry name" value="CADG"/>
    <property type="match status" value="2"/>
</dbReference>
<dbReference type="PANTHER" id="PTHR24027:SF438">
    <property type="entry name" value="CADHERIN 23"/>
    <property type="match status" value="1"/>
</dbReference>
<dbReference type="RefSeq" id="WP_322468665.1">
    <property type="nucleotide sequence ID" value="NZ_JAXOJX010000122.1"/>
</dbReference>
<keyword evidence="4" id="KW-0106">Calcium</keyword>
<evidence type="ECO:0000256" key="2">
    <source>
        <dbReference type="ARBA" id="ARBA00022729"/>
    </source>
</evidence>
<dbReference type="SMART" id="SM00112">
    <property type="entry name" value="CA"/>
    <property type="match status" value="5"/>
</dbReference>
<dbReference type="Pfam" id="PF13205">
    <property type="entry name" value="Big_5"/>
    <property type="match status" value="1"/>
</dbReference>
<evidence type="ECO:0000313" key="9">
    <source>
        <dbReference type="Proteomes" id="UP001293718"/>
    </source>
</evidence>
<dbReference type="InterPro" id="IPR024973">
    <property type="entry name" value="ESPR"/>
</dbReference>
<gene>
    <name evidence="8" type="ORF">SM757_33625</name>
</gene>
<dbReference type="InterPro" id="IPR014755">
    <property type="entry name" value="Cu-Rt/internalin_Ig-like"/>
</dbReference>
<protein>
    <submittedName>
        <fullName evidence="8">DUF4347 domain-containing protein</fullName>
    </submittedName>
</protein>
<dbReference type="CDD" id="cd11304">
    <property type="entry name" value="Cadherin_repeat"/>
    <property type="match status" value="4"/>
</dbReference>
<dbReference type="InterPro" id="IPR044016">
    <property type="entry name" value="Big_13"/>
</dbReference>
<dbReference type="InterPro" id="IPR053784">
    <property type="entry name" value="Choice_anch_U_dom"/>
</dbReference>
<dbReference type="Proteomes" id="UP001293718">
    <property type="component" value="Unassembled WGS sequence"/>
</dbReference>
<accession>A0ABU5IRK9</accession>
<comment type="subcellular location">
    <subcellularLocation>
        <location evidence="1">Membrane</location>
    </subcellularLocation>
</comment>
<dbReference type="NCBIfam" id="NF041766">
    <property type="entry name" value="choice_anch_U"/>
    <property type="match status" value="1"/>
</dbReference>
<dbReference type="EMBL" id="JAXOJX010000122">
    <property type="protein sequence ID" value="MDZ5461527.1"/>
    <property type="molecule type" value="Genomic_DNA"/>
</dbReference>
<dbReference type="Gene3D" id="2.60.40.1220">
    <property type="match status" value="1"/>
</dbReference>
<feature type="non-terminal residue" evidence="8">
    <location>
        <position position="3418"/>
    </location>
</feature>
<feature type="domain" description="Cadherin" evidence="7">
    <location>
        <begin position="2139"/>
        <end position="2242"/>
    </location>
</feature>
<sequence>MNKIHRTVWNELTRTFVAVAETVCGRGKRSGGTESGVQVDTDTDSACVPARRRLSRSALRPLALEQRFMFDGAAVATVVDSHSHDVAALDAGAAAKAAAAAADTVHTKQADALREVEKVQVVASEPVLVRGVAPALNAERREVAFVDTQVVHYERLVAAIAPGIEVRLIDRAQNGLAQIAAWASSHSGYDAIHILSHGESGSIALGSFHLTNVNVEANQAELAQIGSALTDSGDILIYGCDTAQGEAGIELVNRLAQITHADIAASNNPTGASSLGGDWVLESSVDKIETSALHLTQYDDVLANPTVWPWGNPANVVSGGQVRGIPSDAFYIRPGGTTSTILKVPANQYFAYNLINSGSAGFFEYSTNNGSTWTTLVSRWSTFAPPNSWVRYHANTTATQEVDFGAITCLDPTNSTTAANSGFYNGGNFKVKLDTAPTDISSDNSTGSVVTDAPVNSTVAKLTGIDSGSGCGGYWAIDSQSLAGAFSLNFDASSSRTAKLQLASKANLVGGQQVSVTVHYYDALQTDTSGNPINGQGVTKTFTFTVKDASKDLDFGHDVDVKGTGSDMLDQDQPTTATLSNGNYVVGWVDSSGLYAQVYDSAGSAQGARMVLDAGTSDTAPTMAALANNRFVVVYADGDYDVLYKIVDGATGAIVTSGTVDAFSTDSDDNVTGGWDGFSNPSVAVAPGGHSFVVTWGIADYVSTKTATFSDAGVQTGATTALNGSAAGMTPGLSPASTVLANGDVATACIDGNNWAGFNVYIGSTQASTQAMGDSVYPVALTALGSGGFVVTWLSGTEDHIYAQVFTSHGAAASDAIQVDTRGTKMGPPKVTALANDTFVVVWDSEGVDGNGYAVEGRRFTADGTAVDANEFEINEYRYGDQRAPVVTALARGGFATSWTDSAEGKSTGKDIETRVFAVANVAQSVIDGPATLTVAENSTAGMTLGTMQVSGDTSGLSWSVTGGTGQGLFTIASSTGVIQVASGAVLNYEGVNSYTLVVAVDGADADTTADDTATVTINLSNVNEAPTAVSLSSVSINQNAATASATVGTLSATDPDSGDVHTFSLAAGNGTNDADNGKFSISGNTLRVGGSALAAGSYRVLVRATDTGSYYVNQALTITVADNVAPTVSSVTRQTTNVSGTTSATGGLVWRLTFNEAVSNLDTSDFTASGTTGTVTSVVSAGGNSYDVTVSAGNVDTMTGDVTLAFAAGHNVTDAAGNALNTTLSGGTNVYHVVHNQAPQASDSSKTTAENTTLSNSVPAATDADALPEIQETGAVEYWVERTWSFFGEANAEYGVVIRNAGGFASIGDMVSAFQNHANYADLPYTIGVNTAGNGLRLTFKDFNNHVTRQLQPWGDWGIALTVVRDGELSYSLVSDVPAGKGTLTFNANGTYTFNPGTAFDALRAGQSENVSFTYRATDAQGANSDPATVTITVTGTNDAPVHTVPAATQTLAENGSIVLSAGNGNQIRVSDADGDSLTTMLTAAGGTLSVTTGGAAVISGDGTAMVQISGSAAAVNAALASVTFTTTANTTGAAAIQVATNDGTTTTYSSIALDLTDVAPAIDGPASLTVDENSPAGTVVGSMQVSGDTNGLTWSITGGTGAGLFTIDATGTIKVASGAVLDHEAANSYTLEVGVYDETGGSTLDASATVGITIGNLNEAPTALGLSSASLGQSTATAGATVGTFATTDPDGVCSFTYAFATGSGGNDADNGKFSISGSTLSVGASALAAGSYKVHVRTTDGGGLYTEQAFTITVSDDVAPALDAAASTPLDGATGVASADNLVLKFSEAVAAGSGFIRIVNPDNSSDTRVIDVTDASQVTIAGSTVTVNPTASLRGGTHYHVLVDAGALVDGAGNASVAVSSDTVLDFHTVNTRPTSTDDRVTTSGTTAVTLSASDFGSFSDADGNALAFVRIVNVPQPTSAGTLEYDGVAVTAGQEISAADIAAGKLRYAPTLSGGVTVAQFQVSDGTDYSSAIYKLTLGPGNTGSIASVVKTNYTFNLAVDSGLSLSGLTALTTPTGLAKGVTMPLGQVGFTVSGLSNGGTANVTLSVDTTSLMTVLYKKNLRTGTWDRLSPLSPTKANGQNVISFSLVDGGDYDADRTANGVIVDPALLVANMAAPVVAENTTWVSSVQDSMDLGSLHGHIGFTVTGGEDSALFKIDEGTGVLRFVQAPDYENPLDTGGADGDNTYEVEVTATDALGNTVVQQLFVSVADDTGSTSAGLVELQGDDDLLTPDTPTYVDSNIWTYFSEDPSTSFAKGYVLVEQIEGVRDGSFSFADGYILSAGLDVASADYSLSAGETVYYVGDAIGTVDGFFDGQHGRDLRINLFDQVISGATGAALYAVRAQEMQDVVGNLMYAVPTVVDGTRVFSVTINDGTTTYEAVTASLHPADVAAPEITGISLDSGSSDSDGITSETLPTLNGTAPAGSTVWVYLDGEKVGTTVAAGSGDWSWAYSDYSSTPLAEGQHLFTAKAADTGVGAVSGASSAYAVTVDTSDPATAIDSAALSSDTGPDGTDLVTNSASQSISGTLTAALADGEKVLVSLDGGAHWDEATVDASGRAWTLDNATLTGSNTLKAKVVDAAGNESAEFERDYVLDTTEPAITAVDVPAAGSYVAGDTLHFTVSFSEKVVIGTSAKLVLDIGGVAREAVYVSGSGTTDAVFAYTIVDGDLGAGGISVTSFDAGSGTQDQAGNALDTTLQGVGDTSSVVVDAVAPDTPTLGTTLTNSATPVLRGQAEAGSRVTVAVGGAVYTTTADGSGNWVVDTASDAHTGTLDLGADGAGKTVTLTSTDAAGNATGGSGTLTLDTTAPKVLSVVRLSTNSGGVTNATELVWRVTFDGPVGNVGTDDFSISGTTGTVTRVVSAGGTAWDVTVSGGDLALMDEGSVTLGFATAGSPRDIQDAAGNVLDTAVSGDNEPTYSVDHVAPFLSYFAKSGADVSRAGDTLTLYVDFFDHLYVGSDAWLGIDVGGVMRHATYVEGSGTGRITFSYVVQDGDTDGDGVTIESFDPGSGATAGRDKAGNAVVVDPDWFGWDSGFKVDTAAPTVTAVEMLPSAQHGGHYVTGDVITLTVTFDEDVTVAGTPTIEAMFQTGSGSAVAKTFTYDSSSGSTVTFSYTVGAGDEDLDGIELGSAIVLGTGGSIQDGVGHDAVLTLDGVSADGVLVDTVAPAAPTLGTTDATNDTTPVLSGTAEAGSTVRVTVGGATYQVTAGANGMWIVDTGSAMPVEGQLALGGDGLKTVSLSSTDAAGNRSTGTDSFTLDATAPTAPALTSAALINDATPVLSGTAEAGSTVRVTVGGASFEVTADAGGHWTVDTGSATPVEGQLALGGDGLKAVSLSSTDAAGNRSTGTTSFTLDATAPTAPALTSAALTNDATPVLSGTAEAGSTVRVTVGGASFEVTADAGGHWTVDTGSATP</sequence>
<dbReference type="PROSITE" id="PS50268">
    <property type="entry name" value="CADHERIN_2"/>
    <property type="match status" value="4"/>
</dbReference>
<dbReference type="InterPro" id="IPR039808">
    <property type="entry name" value="Cadherin"/>
</dbReference>
<name>A0ABU5IRK9_9BURK</name>
<reference evidence="8 9" key="1">
    <citation type="submission" date="2023-11" db="EMBL/GenBank/DDBJ databases">
        <title>Draft genome of Azohydromonas lata strain H1 (DSM1123), a polyhydroxyalkanoate producer.</title>
        <authorList>
            <person name="Traversa D."/>
            <person name="D'Addabbo P."/>
            <person name="Pazzani C."/>
            <person name="Manzari C."/>
            <person name="Chiara M."/>
            <person name="Scrascia M."/>
        </authorList>
    </citation>
    <scope>NUCLEOTIDE SEQUENCE [LARGE SCALE GENOMIC DNA]</scope>
    <source>
        <strain evidence="8 9">H1</strain>
    </source>
</reference>
<dbReference type="InterPro" id="IPR013783">
    <property type="entry name" value="Ig-like_fold"/>
</dbReference>
<dbReference type="NCBIfam" id="NF033510">
    <property type="entry name" value="Ca_tandemer"/>
    <property type="match status" value="5"/>
</dbReference>
<feature type="domain" description="Cadherin" evidence="7">
    <location>
        <begin position="927"/>
        <end position="1029"/>
    </location>
</feature>
<feature type="domain" description="Cadherin" evidence="7">
    <location>
        <begin position="1564"/>
        <end position="1665"/>
    </location>
</feature>
<dbReference type="InterPro" id="IPR025592">
    <property type="entry name" value="DUF4347"/>
</dbReference>
<dbReference type="Pfam" id="PF19077">
    <property type="entry name" value="Big_13"/>
    <property type="match status" value="4"/>
</dbReference>
<dbReference type="Pfam" id="PF17803">
    <property type="entry name" value="Cadherin_4"/>
    <property type="match status" value="1"/>
</dbReference>
<dbReference type="InterPro" id="IPR002126">
    <property type="entry name" value="Cadherin-like_dom"/>
</dbReference>
<comment type="caution">
    <text evidence="8">The sequence shown here is derived from an EMBL/GenBank/DDBJ whole genome shotgun (WGS) entry which is preliminary data.</text>
</comment>
<dbReference type="PANTHER" id="PTHR24027">
    <property type="entry name" value="CADHERIN-23"/>
    <property type="match status" value="1"/>
</dbReference>
<dbReference type="InterPro" id="IPR006644">
    <property type="entry name" value="Cadg"/>
</dbReference>
<dbReference type="SUPFAM" id="SSF49313">
    <property type="entry name" value="Cadherin-like"/>
    <property type="match status" value="4"/>
</dbReference>
<dbReference type="InterPro" id="IPR015919">
    <property type="entry name" value="Cadherin-like_sf"/>
</dbReference>
<proteinExistence type="predicted"/>
<feature type="domain" description="Cadherin" evidence="7">
    <location>
        <begin position="1029"/>
        <end position="1129"/>
    </location>
</feature>
<feature type="region of interest" description="Disordered" evidence="6">
    <location>
        <begin position="1240"/>
        <end position="1267"/>
    </location>
</feature>
<organism evidence="8 9">
    <name type="scientific">Azohydromonas lata</name>
    <dbReference type="NCBI Taxonomy" id="45677"/>
    <lineage>
        <taxon>Bacteria</taxon>
        <taxon>Pseudomonadati</taxon>
        <taxon>Pseudomonadota</taxon>
        <taxon>Betaproteobacteria</taxon>
        <taxon>Burkholderiales</taxon>
        <taxon>Sphaerotilaceae</taxon>
        <taxon>Azohydromonas</taxon>
    </lineage>
</organism>
<keyword evidence="2" id="KW-0732">Signal</keyword>
<dbReference type="InterPro" id="IPR040853">
    <property type="entry name" value="RapA2_cadherin-like"/>
</dbReference>
<evidence type="ECO:0000256" key="1">
    <source>
        <dbReference type="ARBA" id="ARBA00004370"/>
    </source>
</evidence>
<keyword evidence="3" id="KW-0677">Repeat</keyword>
<evidence type="ECO:0000256" key="3">
    <source>
        <dbReference type="ARBA" id="ARBA00022737"/>
    </source>
</evidence>